<protein>
    <recommendedName>
        <fullName evidence="2">Phosphoribosyltransferase domain-containing protein</fullName>
    </recommendedName>
</protein>
<feature type="domain" description="Phosphoribosyltransferase" evidence="2">
    <location>
        <begin position="121"/>
        <end position="218"/>
    </location>
</feature>
<proteinExistence type="inferred from homology"/>
<dbReference type="SUPFAM" id="SSF53271">
    <property type="entry name" value="PRTase-like"/>
    <property type="match status" value="1"/>
</dbReference>
<gene>
    <name evidence="3" type="ORF">COU43_00680</name>
</gene>
<dbReference type="InterPro" id="IPR000836">
    <property type="entry name" value="PRTase_dom"/>
</dbReference>
<evidence type="ECO:0000313" key="3">
    <source>
        <dbReference type="EMBL" id="PIR71767.1"/>
    </source>
</evidence>
<name>A0A2H0TJS0_9BACT</name>
<dbReference type="InterPro" id="IPR029057">
    <property type="entry name" value="PRTase-like"/>
</dbReference>
<dbReference type="Gene3D" id="3.40.50.2020">
    <property type="match status" value="1"/>
</dbReference>
<dbReference type="Proteomes" id="UP000228909">
    <property type="component" value="Unassembled WGS sequence"/>
</dbReference>
<evidence type="ECO:0000313" key="4">
    <source>
        <dbReference type="Proteomes" id="UP000228909"/>
    </source>
</evidence>
<sequence>MLPEKFTNFLLELFFPKFCFGCQKEGNYLCPDCKSTLEISRSHEICSSQNLKDLYCALDYRNPLLKNLIQKFKYEPFVRELAPTLSSLIIEHLQLLDNKPSFKDFTIIPVPLEKRKLKGRGFNQAEEISKELSSFLAIPLIPNCLIKTKETIPQVELTTETRKENIKGTFSYQHPELVKEKKILLVDDVYTTGSTMEEAARVLREAGAKEIIGIVIARARPEDDQF</sequence>
<reference evidence="4" key="1">
    <citation type="submission" date="2017-09" db="EMBL/GenBank/DDBJ databases">
        <title>Depth-based differentiation of microbial function through sediment-hosted aquifers and enrichment of novel symbionts in the deep terrestrial subsurface.</title>
        <authorList>
            <person name="Probst A.J."/>
            <person name="Ladd B."/>
            <person name="Jarett J.K."/>
            <person name="Geller-Mcgrath D.E."/>
            <person name="Sieber C.M.K."/>
            <person name="Emerson J.B."/>
            <person name="Anantharaman K."/>
            <person name="Thomas B.C."/>
            <person name="Malmstrom R."/>
            <person name="Stieglmeier M."/>
            <person name="Klingl A."/>
            <person name="Woyke T."/>
            <person name="Ryan C.M."/>
            <person name="Banfield J.F."/>
        </authorList>
    </citation>
    <scope>NUCLEOTIDE SEQUENCE [LARGE SCALE GENOMIC DNA]</scope>
</reference>
<comment type="similarity">
    <text evidence="1">Belongs to the ComF/GntX family.</text>
</comment>
<dbReference type="EMBL" id="PFCK01000019">
    <property type="protein sequence ID" value="PIR71767.1"/>
    <property type="molecule type" value="Genomic_DNA"/>
</dbReference>
<dbReference type="CDD" id="cd06223">
    <property type="entry name" value="PRTases_typeI"/>
    <property type="match status" value="1"/>
</dbReference>
<evidence type="ECO:0000256" key="1">
    <source>
        <dbReference type="ARBA" id="ARBA00008007"/>
    </source>
</evidence>
<dbReference type="PANTHER" id="PTHR47505:SF1">
    <property type="entry name" value="DNA UTILIZATION PROTEIN YHGH"/>
    <property type="match status" value="1"/>
</dbReference>
<dbReference type="Pfam" id="PF00156">
    <property type="entry name" value="Pribosyltran"/>
    <property type="match status" value="1"/>
</dbReference>
<organism evidence="3 4">
    <name type="scientific">Candidatus Nealsonbacteria bacterium CG10_big_fil_rev_8_21_14_0_10_37_25</name>
    <dbReference type="NCBI Taxonomy" id="1974711"/>
    <lineage>
        <taxon>Bacteria</taxon>
        <taxon>Candidatus Nealsoniibacteriota</taxon>
    </lineage>
</organism>
<dbReference type="PANTHER" id="PTHR47505">
    <property type="entry name" value="DNA UTILIZATION PROTEIN YHGH"/>
    <property type="match status" value="1"/>
</dbReference>
<dbReference type="InterPro" id="IPR051910">
    <property type="entry name" value="ComF/GntX_DNA_util-trans"/>
</dbReference>
<evidence type="ECO:0000259" key="2">
    <source>
        <dbReference type="Pfam" id="PF00156"/>
    </source>
</evidence>
<dbReference type="AlphaFoldDB" id="A0A2H0TJS0"/>
<accession>A0A2H0TJS0</accession>
<comment type="caution">
    <text evidence="3">The sequence shown here is derived from an EMBL/GenBank/DDBJ whole genome shotgun (WGS) entry which is preliminary data.</text>
</comment>